<dbReference type="AlphaFoldDB" id="A0A0E9WJW9"/>
<reference evidence="1" key="2">
    <citation type="journal article" date="2015" name="Fish Shellfish Immunol.">
        <title>Early steps in the European eel (Anguilla anguilla)-Vibrio vulnificus interaction in the gills: Role of the RtxA13 toxin.</title>
        <authorList>
            <person name="Callol A."/>
            <person name="Pajuelo D."/>
            <person name="Ebbesson L."/>
            <person name="Teles M."/>
            <person name="MacKenzie S."/>
            <person name="Amaro C."/>
        </authorList>
    </citation>
    <scope>NUCLEOTIDE SEQUENCE</scope>
</reference>
<proteinExistence type="predicted"/>
<evidence type="ECO:0000313" key="1">
    <source>
        <dbReference type="EMBL" id="JAH90591.1"/>
    </source>
</evidence>
<reference evidence="1" key="1">
    <citation type="submission" date="2014-11" db="EMBL/GenBank/DDBJ databases">
        <authorList>
            <person name="Amaro Gonzalez C."/>
        </authorList>
    </citation>
    <scope>NUCLEOTIDE SEQUENCE</scope>
</reference>
<name>A0A0E9WJW9_ANGAN</name>
<dbReference type="EMBL" id="GBXM01017986">
    <property type="protein sequence ID" value="JAH90591.1"/>
    <property type="molecule type" value="Transcribed_RNA"/>
</dbReference>
<sequence length="85" mass="9998">MTASFKQDLMKSRMYIIWRFNTAEVQTNALKSRHMMDTAWDMIIQLQGKQSNGCIKELAASKNATVSRYFLMYLYCIYACIHIFI</sequence>
<accession>A0A0E9WJW9</accession>
<organism evidence="1">
    <name type="scientific">Anguilla anguilla</name>
    <name type="common">European freshwater eel</name>
    <name type="synonym">Muraena anguilla</name>
    <dbReference type="NCBI Taxonomy" id="7936"/>
    <lineage>
        <taxon>Eukaryota</taxon>
        <taxon>Metazoa</taxon>
        <taxon>Chordata</taxon>
        <taxon>Craniata</taxon>
        <taxon>Vertebrata</taxon>
        <taxon>Euteleostomi</taxon>
        <taxon>Actinopterygii</taxon>
        <taxon>Neopterygii</taxon>
        <taxon>Teleostei</taxon>
        <taxon>Anguilliformes</taxon>
        <taxon>Anguillidae</taxon>
        <taxon>Anguilla</taxon>
    </lineage>
</organism>
<protein>
    <submittedName>
        <fullName evidence="1">Uncharacterized protein</fullName>
    </submittedName>
</protein>